<dbReference type="InterPro" id="IPR003777">
    <property type="entry name" value="XdhC_CoxI"/>
</dbReference>
<evidence type="ECO:0000259" key="1">
    <source>
        <dbReference type="Pfam" id="PF02625"/>
    </source>
</evidence>
<sequence>MKEVNEILKVYSVAKASGKKTALATVFKIEGSSYHRPKARMLVTEDGFLTGAISRRIPGGRCIEKSPALDQSTAKQTHSL</sequence>
<protein>
    <submittedName>
        <fullName evidence="2">Xanthine/CO dehydrogenase XdhC/CoxF family maturation factor</fullName>
    </submittedName>
</protein>
<evidence type="ECO:0000313" key="3">
    <source>
        <dbReference type="Proteomes" id="UP001269081"/>
    </source>
</evidence>
<reference evidence="2 3" key="1">
    <citation type="submission" date="2023-07" db="EMBL/GenBank/DDBJ databases">
        <title>Sorghum-associated microbial communities from plants grown in Nebraska, USA.</title>
        <authorList>
            <person name="Schachtman D."/>
        </authorList>
    </citation>
    <scope>NUCLEOTIDE SEQUENCE [LARGE SCALE GENOMIC DNA]</scope>
    <source>
        <strain evidence="2 3">4129</strain>
    </source>
</reference>
<comment type="caution">
    <text evidence="2">The sequence shown here is derived from an EMBL/GenBank/DDBJ whole genome shotgun (WGS) entry which is preliminary data.</text>
</comment>
<organism evidence="2 3">
    <name type="scientific">Flavobacterium piscis</name>
    <dbReference type="NCBI Taxonomy" id="1114874"/>
    <lineage>
        <taxon>Bacteria</taxon>
        <taxon>Pseudomonadati</taxon>
        <taxon>Bacteroidota</taxon>
        <taxon>Flavobacteriia</taxon>
        <taxon>Flavobacteriales</taxon>
        <taxon>Flavobacteriaceae</taxon>
        <taxon>Flavobacterium</taxon>
    </lineage>
</organism>
<keyword evidence="3" id="KW-1185">Reference proteome</keyword>
<feature type="domain" description="XdhC- CoxI" evidence="1">
    <location>
        <begin position="16"/>
        <end position="65"/>
    </location>
</feature>
<gene>
    <name evidence="2" type="ORF">J2W48_003673</name>
</gene>
<proteinExistence type="predicted"/>
<dbReference type="EMBL" id="JAVDWQ010000014">
    <property type="protein sequence ID" value="MDR7211716.1"/>
    <property type="molecule type" value="Genomic_DNA"/>
</dbReference>
<name>A0ABU1YBT9_9FLAO</name>
<dbReference type="Proteomes" id="UP001269081">
    <property type="component" value="Unassembled WGS sequence"/>
</dbReference>
<evidence type="ECO:0000313" key="2">
    <source>
        <dbReference type="EMBL" id="MDR7211716.1"/>
    </source>
</evidence>
<dbReference type="RefSeq" id="WP_310283071.1">
    <property type="nucleotide sequence ID" value="NZ_JAVDWQ010000014.1"/>
</dbReference>
<accession>A0ABU1YBT9</accession>
<dbReference type="Pfam" id="PF02625">
    <property type="entry name" value="XdhC_CoxI"/>
    <property type="match status" value="1"/>
</dbReference>